<reference evidence="1 2" key="1">
    <citation type="journal article" date="2015" name="Nature">
        <title>rRNA introns, odd ribosomes, and small enigmatic genomes across a large radiation of phyla.</title>
        <authorList>
            <person name="Brown C.T."/>
            <person name="Hug L.A."/>
            <person name="Thomas B.C."/>
            <person name="Sharon I."/>
            <person name="Castelle C.J."/>
            <person name="Singh A."/>
            <person name="Wilkins M.J."/>
            <person name="Williams K.H."/>
            <person name="Banfield J.F."/>
        </authorList>
    </citation>
    <scope>NUCLEOTIDE SEQUENCE [LARGE SCALE GENOMIC DNA]</scope>
</reference>
<dbReference type="PANTHER" id="PTHR34504:SF2">
    <property type="entry name" value="UPF0150 PROTEIN SSL0259"/>
    <property type="match status" value="1"/>
</dbReference>
<comment type="caution">
    <text evidence="1">The sequence shown here is derived from an EMBL/GenBank/DDBJ whole genome shotgun (WGS) entry which is preliminary data.</text>
</comment>
<dbReference type="InterPro" id="IPR035069">
    <property type="entry name" value="TTHA1013/TTHA0281-like"/>
</dbReference>
<dbReference type="Proteomes" id="UP000034785">
    <property type="component" value="Unassembled WGS sequence"/>
</dbReference>
<dbReference type="PANTHER" id="PTHR34504">
    <property type="entry name" value="ANTITOXIN HICB"/>
    <property type="match status" value="1"/>
</dbReference>
<proteinExistence type="predicted"/>
<organism evidence="1 2">
    <name type="scientific">Candidatus Daviesbacteria bacterium GW2011_GWA2_42_7</name>
    <dbReference type="NCBI Taxonomy" id="1618425"/>
    <lineage>
        <taxon>Bacteria</taxon>
        <taxon>Candidatus Daviesiibacteriota</taxon>
    </lineage>
</organism>
<dbReference type="AlphaFoldDB" id="A0A0G1BAZ9"/>
<evidence type="ECO:0000313" key="1">
    <source>
        <dbReference type="EMBL" id="KKS70374.1"/>
    </source>
</evidence>
<dbReference type="InterPro" id="IPR051404">
    <property type="entry name" value="TA_system_antitoxin"/>
</dbReference>
<evidence type="ECO:0008006" key="3">
    <source>
        <dbReference type="Google" id="ProtNLM"/>
    </source>
</evidence>
<gene>
    <name evidence="1" type="ORF">UV41_C0025G0013</name>
</gene>
<name>A0A0G1BAZ9_9BACT</name>
<evidence type="ECO:0000313" key="2">
    <source>
        <dbReference type="Proteomes" id="UP000034785"/>
    </source>
</evidence>
<dbReference type="Gene3D" id="3.30.160.250">
    <property type="match status" value="1"/>
</dbReference>
<sequence>MRQRKLDYLIKLTYDKTYKGYIADVVNLYGCMSQGKTKEEALESAEKAIKAYMKAVTGKQNHNAQYTERSVETSFPNLNA</sequence>
<dbReference type="EMBL" id="LCEJ01000025">
    <property type="protein sequence ID" value="KKS70374.1"/>
    <property type="molecule type" value="Genomic_DNA"/>
</dbReference>
<protein>
    <recommendedName>
        <fullName evidence="3">HicB-like antitoxin of toxin-antitoxin system domain-containing protein</fullName>
    </recommendedName>
</protein>
<accession>A0A0G1BAZ9</accession>
<dbReference type="SUPFAM" id="SSF143100">
    <property type="entry name" value="TTHA1013/TTHA0281-like"/>
    <property type="match status" value="1"/>
</dbReference>